<comment type="caution">
    <text evidence="5">The sequence shown here is derived from an EMBL/GenBank/DDBJ whole genome shotgun (WGS) entry which is preliminary data.</text>
</comment>
<proteinExistence type="predicted"/>
<keyword evidence="2" id="KW-0863">Zinc-finger</keyword>
<dbReference type="Proteomes" id="UP001281761">
    <property type="component" value="Unassembled WGS sequence"/>
</dbReference>
<evidence type="ECO:0000256" key="3">
    <source>
        <dbReference type="ARBA" id="ARBA00022833"/>
    </source>
</evidence>
<evidence type="ECO:0000256" key="1">
    <source>
        <dbReference type="ARBA" id="ARBA00022723"/>
    </source>
</evidence>
<dbReference type="SMART" id="SM00184">
    <property type="entry name" value="RING"/>
    <property type="match status" value="1"/>
</dbReference>
<reference evidence="5 6" key="1">
    <citation type="journal article" date="2022" name="bioRxiv">
        <title>Genomics of Preaxostyla Flagellates Illuminates Evolutionary Transitions and the Path Towards Mitochondrial Loss.</title>
        <authorList>
            <person name="Novak L.V.F."/>
            <person name="Treitli S.C."/>
            <person name="Pyrih J."/>
            <person name="Halakuc P."/>
            <person name="Pipaliya S.V."/>
            <person name="Vacek V."/>
            <person name="Brzon O."/>
            <person name="Soukal P."/>
            <person name="Eme L."/>
            <person name="Dacks J.B."/>
            <person name="Karnkowska A."/>
            <person name="Elias M."/>
            <person name="Hampl V."/>
        </authorList>
    </citation>
    <scope>NUCLEOTIDE SEQUENCE [LARGE SCALE GENOMIC DNA]</scope>
    <source>
        <strain evidence="5">NAU3</strain>
        <tissue evidence="5">Gut</tissue>
    </source>
</reference>
<accession>A0ABQ9Y9J1</accession>
<dbReference type="PANTHER" id="PTHR23323:SF26">
    <property type="entry name" value="VACUOLAR PROTEIN SORTING-ASSOCIATED PROTEIN 18 HOMOLOG"/>
    <property type="match status" value="1"/>
</dbReference>
<dbReference type="PANTHER" id="PTHR23323">
    <property type="entry name" value="VACUOLAR PROTEIN SORTING-ASSOCIATED PROTEIN"/>
    <property type="match status" value="1"/>
</dbReference>
<keyword evidence="1" id="KW-0479">Metal-binding</keyword>
<evidence type="ECO:0000259" key="4">
    <source>
        <dbReference type="SMART" id="SM00184"/>
    </source>
</evidence>
<dbReference type="InterPro" id="IPR007810">
    <property type="entry name" value="Pep3/Vps18_beta-prop"/>
</dbReference>
<evidence type="ECO:0000313" key="6">
    <source>
        <dbReference type="Proteomes" id="UP001281761"/>
    </source>
</evidence>
<protein>
    <submittedName>
        <fullName evidence="5">Vacuolar protein sorting-associated protein 18</fullName>
    </submittedName>
</protein>
<keyword evidence="6" id="KW-1185">Reference proteome</keyword>
<dbReference type="Pfam" id="PF05131">
    <property type="entry name" value="Pep3_Vps18"/>
    <property type="match status" value="1"/>
</dbReference>
<evidence type="ECO:0000313" key="5">
    <source>
        <dbReference type="EMBL" id="KAK2960433.1"/>
    </source>
</evidence>
<keyword evidence="3" id="KW-0862">Zinc</keyword>
<gene>
    <name evidence="5" type="ORF">BLNAU_4650</name>
</gene>
<name>A0ABQ9Y9J1_9EUKA</name>
<organism evidence="5 6">
    <name type="scientific">Blattamonas nauphoetae</name>
    <dbReference type="NCBI Taxonomy" id="2049346"/>
    <lineage>
        <taxon>Eukaryota</taxon>
        <taxon>Metamonada</taxon>
        <taxon>Preaxostyla</taxon>
        <taxon>Oxymonadida</taxon>
        <taxon>Blattamonas</taxon>
    </lineage>
</organism>
<sequence length="1232" mass="137666">MIAPPFDYVHPEFTLEDVPLTLKNERPIHYSVSDGNHAWILERSLHSWCEDQPEKEIRVVTFDKLKKNAALTKVFLDPTGQHAIVTTSISTAYVVNLSETQATPIPLDPWKQCQIEVLKFVTPFSQFSSLDSSFIDTLEGLSIHSNQTEWDILIGTKDGKLYRSTFSMTTCGPLVECQEQSRSFNGQAITSIEGFFLSDNSVPRLVLLVSSAYVLVELSQRQFEPSFSSSYVKKFSPLDSIVPADHQNVYSSLSISGAMRNFILPSPWYAWQSVTGVTHPNISSVSGCHNSFLSNTKDQTQLTPFSLNLSKGFFRLSHPKDRLVATPEIQGTTRQAPINRSNTLPNPFPVGMGTTHNHIVLVYPDSVQIWSHLSSTRVLASIPLPRSDSTSSQTAPLFTSAVSDPIRGDFYVLGPNVIYRLVVLSEDDSVWLTILQTTMKEIESSIEKQKSKPPKVGLGDPLSEERERLQLEAIRRIEESQPKPTIPSAKSKSVRFGRAPPLNQFHAIPPGPSPVKAKAPQPSFMASTIQTRKNVLSAISSTVTDPELEAPSPVMIPVNVDDTDTQRLLPLIDRSLKAAMGQRYVSLTRALKLGDENGQRGPGALTPQGKKQPLVVSEDVKERVRVVATILGIMCLRAGGGLKKKGAELLSLSGTAFEETVQLILSDRLDGLEKRQTIGPTSDVPQLKGSTLLQYLLSLLNVLLLDQTATSTAPNLSRQILCTLIVSVYLSTLAQINRDTHPDEYNALFAKFTKFYTDYRAQLHYPTVFTLLGQFGYVEDQCSLAKLTGRISDAIQLMLQHNQQRKALEILRDARRSQSWSGDHSKYEDLVVQFSSDLIVKCGFNLVKLWIDANINPDRLLPAIQKYETYRLIQVGGEHPTRQDDSSSVHVTTERNPILYYLDTAVNQRGHRSRQICDYYIHLLILLREEESLLTFLAVLRNNPTFASTLSLSTALRECQQSEFHPASVILLLILDLFEESFEYALRHLPPETVFDMFLKEKDMIMDSECIKRIWMEIVRTLCSPRNVSNKTVAQKKEIVTRIINTTYTLNGVQLPSILALLPSSLLALSDITAQLSDSIIASSQQRESLQQTLTDSFNHLHLLQDELYTNPDDSTEPNRFTPFIFDPSGCCPICHSVVHPLHSTTPLLSFHCTHVMHLLCALTSIKLSPNQRNPEIRQKAFNSLRTSLSKKSTTELIQMWESESSSLWDSCPLCGDIAIHSISVNLLGDSE</sequence>
<evidence type="ECO:0000256" key="2">
    <source>
        <dbReference type="ARBA" id="ARBA00022771"/>
    </source>
</evidence>
<dbReference type="InterPro" id="IPR001841">
    <property type="entry name" value="Znf_RING"/>
</dbReference>
<dbReference type="EMBL" id="JARBJD010000023">
    <property type="protein sequence ID" value="KAK2960433.1"/>
    <property type="molecule type" value="Genomic_DNA"/>
</dbReference>
<dbReference type="CDD" id="cd16448">
    <property type="entry name" value="RING-H2"/>
    <property type="match status" value="1"/>
</dbReference>
<feature type="domain" description="RING-type" evidence="4">
    <location>
        <begin position="1132"/>
        <end position="1215"/>
    </location>
</feature>